<dbReference type="SMART" id="SM00225">
    <property type="entry name" value="BTB"/>
    <property type="match status" value="1"/>
</dbReference>
<dbReference type="Gene3D" id="3.30.710.10">
    <property type="entry name" value="Potassium Channel Kv1.1, Chain A"/>
    <property type="match status" value="1"/>
</dbReference>
<dbReference type="SUPFAM" id="SSF54695">
    <property type="entry name" value="POZ domain"/>
    <property type="match status" value="1"/>
</dbReference>
<dbReference type="Pfam" id="PF00651">
    <property type="entry name" value="BTB"/>
    <property type="match status" value="1"/>
</dbReference>
<gene>
    <name evidence="2" type="primary">BATH-44</name>
    <name evidence="2" type="ORF">HK097_008913</name>
</gene>
<reference evidence="2" key="1">
    <citation type="submission" date="2020-05" db="EMBL/GenBank/DDBJ databases">
        <title>Phylogenomic resolution of chytrid fungi.</title>
        <authorList>
            <person name="Stajich J.E."/>
            <person name="Amses K."/>
            <person name="Simmons R."/>
            <person name="Seto K."/>
            <person name="Myers J."/>
            <person name="Bonds A."/>
            <person name="Quandt C.A."/>
            <person name="Barry K."/>
            <person name="Liu P."/>
            <person name="Grigoriev I."/>
            <person name="Longcore J.E."/>
            <person name="James T.Y."/>
        </authorList>
    </citation>
    <scope>NUCLEOTIDE SEQUENCE</scope>
    <source>
        <strain evidence="2">JEL0318</strain>
    </source>
</reference>
<dbReference type="Proteomes" id="UP001212841">
    <property type="component" value="Unassembled WGS sequence"/>
</dbReference>
<evidence type="ECO:0000313" key="2">
    <source>
        <dbReference type="EMBL" id="KAJ3050108.1"/>
    </source>
</evidence>
<feature type="domain" description="BTB" evidence="1">
    <location>
        <begin position="34"/>
        <end position="103"/>
    </location>
</feature>
<proteinExistence type="predicted"/>
<sequence length="210" mass="23832">MHSATPAFSAIPPTWARPSEVKVSRELLRTGEHADFTYCIGEERIPAHSQIILIRAPDTFLANMLTSPMREKKDREAKIVETSAATFRLILEFVYTGHCTVPDDIGAMTDLYMAADKYQILEVCEWVRLLLVRRLKCANLTDQCVALENFGDAQTPDAAIFKFICTRAVFRNWDPIKELNAWKGVAERPALLMEMFGIITKNASFVTRFK</sequence>
<dbReference type="EMBL" id="JADGJD010000553">
    <property type="protein sequence ID" value="KAJ3050108.1"/>
    <property type="molecule type" value="Genomic_DNA"/>
</dbReference>
<evidence type="ECO:0000313" key="3">
    <source>
        <dbReference type="Proteomes" id="UP001212841"/>
    </source>
</evidence>
<dbReference type="InterPro" id="IPR011333">
    <property type="entry name" value="SKP1/BTB/POZ_sf"/>
</dbReference>
<name>A0AAD5X4Y7_9FUNG</name>
<dbReference type="CDD" id="cd18186">
    <property type="entry name" value="BTB_POZ_ZBTB_KLHL-like"/>
    <property type="match status" value="1"/>
</dbReference>
<protein>
    <submittedName>
        <fullName evidence="2">Protein CBR-bath-44</fullName>
    </submittedName>
</protein>
<dbReference type="PROSITE" id="PS50097">
    <property type="entry name" value="BTB"/>
    <property type="match status" value="1"/>
</dbReference>
<dbReference type="InterPro" id="IPR000210">
    <property type="entry name" value="BTB/POZ_dom"/>
</dbReference>
<evidence type="ECO:0000259" key="1">
    <source>
        <dbReference type="PROSITE" id="PS50097"/>
    </source>
</evidence>
<comment type="caution">
    <text evidence="2">The sequence shown here is derived from an EMBL/GenBank/DDBJ whole genome shotgun (WGS) entry which is preliminary data.</text>
</comment>
<dbReference type="AlphaFoldDB" id="A0AAD5X4Y7"/>
<accession>A0AAD5X4Y7</accession>
<keyword evidence="3" id="KW-1185">Reference proteome</keyword>
<organism evidence="2 3">
    <name type="scientific">Rhizophlyctis rosea</name>
    <dbReference type="NCBI Taxonomy" id="64517"/>
    <lineage>
        <taxon>Eukaryota</taxon>
        <taxon>Fungi</taxon>
        <taxon>Fungi incertae sedis</taxon>
        <taxon>Chytridiomycota</taxon>
        <taxon>Chytridiomycota incertae sedis</taxon>
        <taxon>Chytridiomycetes</taxon>
        <taxon>Rhizophlyctidales</taxon>
        <taxon>Rhizophlyctidaceae</taxon>
        <taxon>Rhizophlyctis</taxon>
    </lineage>
</organism>
<dbReference type="PANTHER" id="PTHR24413">
    <property type="entry name" value="SPECKLE-TYPE POZ PROTEIN"/>
    <property type="match status" value="1"/>
</dbReference>